<name>A0A164TUW8_DAUCS</name>
<dbReference type="Gramene" id="KZM88005">
    <property type="protein sequence ID" value="KZM88005"/>
    <property type="gene ID" value="DCAR_031528"/>
</dbReference>
<organism evidence="1 2">
    <name type="scientific">Daucus carota subsp. sativus</name>
    <name type="common">Carrot</name>
    <dbReference type="NCBI Taxonomy" id="79200"/>
    <lineage>
        <taxon>Eukaryota</taxon>
        <taxon>Viridiplantae</taxon>
        <taxon>Streptophyta</taxon>
        <taxon>Embryophyta</taxon>
        <taxon>Tracheophyta</taxon>
        <taxon>Spermatophyta</taxon>
        <taxon>Magnoliopsida</taxon>
        <taxon>eudicotyledons</taxon>
        <taxon>Gunneridae</taxon>
        <taxon>Pentapetalae</taxon>
        <taxon>asterids</taxon>
        <taxon>campanulids</taxon>
        <taxon>Apiales</taxon>
        <taxon>Apiaceae</taxon>
        <taxon>Apioideae</taxon>
        <taxon>Scandiceae</taxon>
        <taxon>Daucinae</taxon>
        <taxon>Daucus</taxon>
        <taxon>Daucus sect. Daucus</taxon>
    </lineage>
</organism>
<keyword evidence="2" id="KW-1185">Reference proteome</keyword>
<dbReference type="Proteomes" id="UP000077755">
    <property type="component" value="Chromosome 7"/>
</dbReference>
<dbReference type="PROSITE" id="PS51999">
    <property type="entry name" value="ZF_GRF"/>
    <property type="match status" value="1"/>
</dbReference>
<sequence length="99" mass="11276">MAMLCSCGMVAVQRTSWTDNNYARRFLGCVYGAKGCNYFRWVDPPSCPNCCHVIPGLLRKIEVCEEKVIKLEHDKKKLKKWCLIVFVCVVSMAVSRLVS</sequence>
<dbReference type="EMBL" id="CP093349">
    <property type="protein sequence ID" value="WOH09350.1"/>
    <property type="molecule type" value="Genomic_DNA"/>
</dbReference>
<dbReference type="InterPro" id="IPR010666">
    <property type="entry name" value="Znf_GRF"/>
</dbReference>
<gene>
    <name evidence="1" type="ORF">DCAR_0728807</name>
</gene>
<dbReference type="PANTHER" id="PTHR33248">
    <property type="entry name" value="ZINC ION-BINDING PROTEIN"/>
    <property type="match status" value="1"/>
</dbReference>
<dbReference type="Pfam" id="PF06839">
    <property type="entry name" value="Zn_ribbon_GRF"/>
    <property type="match status" value="1"/>
</dbReference>
<dbReference type="GO" id="GO:0008270">
    <property type="term" value="F:zinc ion binding"/>
    <property type="evidence" value="ECO:0007669"/>
    <property type="project" value="InterPro"/>
</dbReference>
<evidence type="ECO:0000313" key="2">
    <source>
        <dbReference type="Proteomes" id="UP000077755"/>
    </source>
</evidence>
<accession>A0A164TUW8</accession>
<reference evidence="1" key="1">
    <citation type="journal article" date="2016" name="Nat. Genet.">
        <title>A high-quality carrot genome assembly provides new insights into carotenoid accumulation and asterid genome evolution.</title>
        <authorList>
            <person name="Iorizzo M."/>
            <person name="Ellison S."/>
            <person name="Senalik D."/>
            <person name="Zeng P."/>
            <person name="Satapoomin P."/>
            <person name="Huang J."/>
            <person name="Bowman M."/>
            <person name="Iovene M."/>
            <person name="Sanseverino W."/>
            <person name="Cavagnaro P."/>
            <person name="Yildiz M."/>
            <person name="Macko-Podgorni A."/>
            <person name="Moranska E."/>
            <person name="Grzebelus E."/>
            <person name="Grzebelus D."/>
            <person name="Ashrafi H."/>
            <person name="Zheng Z."/>
            <person name="Cheng S."/>
            <person name="Spooner D."/>
            <person name="Van Deynze A."/>
            <person name="Simon P."/>
        </authorList>
    </citation>
    <scope>NUCLEOTIDE SEQUENCE</scope>
    <source>
        <tissue evidence="1">Leaf</tissue>
    </source>
</reference>
<evidence type="ECO:0000313" key="1">
    <source>
        <dbReference type="EMBL" id="WOH09350.1"/>
    </source>
</evidence>
<protein>
    <submittedName>
        <fullName evidence="1">Uncharacterized protein</fullName>
    </submittedName>
</protein>
<dbReference type="AlphaFoldDB" id="A0A164TUW8"/>
<reference evidence="1" key="2">
    <citation type="submission" date="2022-03" db="EMBL/GenBank/DDBJ databases">
        <title>Draft title - Genomic analysis of global carrot germplasm unveils the trajectory of domestication and the origin of high carotenoid orange carrot.</title>
        <authorList>
            <person name="Iorizzo M."/>
            <person name="Ellison S."/>
            <person name="Senalik D."/>
            <person name="Macko-Podgorni A."/>
            <person name="Grzebelus D."/>
            <person name="Bostan H."/>
            <person name="Rolling W."/>
            <person name="Curaba J."/>
            <person name="Simon P."/>
        </authorList>
    </citation>
    <scope>NUCLEOTIDE SEQUENCE</scope>
    <source>
        <tissue evidence="1">Leaf</tissue>
    </source>
</reference>
<dbReference type="OMA" id="TIRTSWT"/>
<proteinExistence type="predicted"/>